<gene>
    <name evidence="1" type="ORF">CQ405_04975</name>
</gene>
<organism evidence="1 2">
    <name type="scientific">Campylobacter blaseri</name>
    <dbReference type="NCBI Taxonomy" id="2042961"/>
    <lineage>
        <taxon>Bacteria</taxon>
        <taxon>Pseudomonadati</taxon>
        <taxon>Campylobacterota</taxon>
        <taxon>Epsilonproteobacteria</taxon>
        <taxon>Campylobacterales</taxon>
        <taxon>Campylobacteraceae</taxon>
        <taxon>Campylobacter</taxon>
    </lineage>
</organism>
<name>A0A2P8R099_9BACT</name>
<reference evidence="2" key="1">
    <citation type="submission" date="2017-10" db="EMBL/GenBank/DDBJ databases">
        <title>Campylobacter species from seals.</title>
        <authorList>
            <person name="Gilbert M.J."/>
            <person name="Zomer A.L."/>
            <person name="Timmerman A.J."/>
            <person name="Duim B."/>
            <person name="Wagenaar J.A."/>
        </authorList>
    </citation>
    <scope>NUCLEOTIDE SEQUENCE [LARGE SCALE GENOMIC DNA]</scope>
    <source>
        <strain evidence="2">17S00004-5</strain>
    </source>
</reference>
<comment type="caution">
    <text evidence="1">The sequence shown here is derived from an EMBL/GenBank/DDBJ whole genome shotgun (WGS) entry which is preliminary data.</text>
</comment>
<proteinExistence type="predicted"/>
<evidence type="ECO:0008006" key="3">
    <source>
        <dbReference type="Google" id="ProtNLM"/>
    </source>
</evidence>
<evidence type="ECO:0000313" key="1">
    <source>
        <dbReference type="EMBL" id="PSM51921.1"/>
    </source>
</evidence>
<dbReference type="PROSITE" id="PS51257">
    <property type="entry name" value="PROKAR_LIPOPROTEIN"/>
    <property type="match status" value="1"/>
</dbReference>
<keyword evidence="2" id="KW-1185">Reference proteome</keyword>
<sequence length="111" mass="12998">MKNILLGLLLIFSFIFVGCEEENQETPIEITMTNDYDSILKVYVNTLHIVSMIDEVEVKKLVLNRGNCKFQAYFDNKSIIKYGEEQRFMVVCRNLKEVEVSTNKGDWTFNF</sequence>
<dbReference type="Proteomes" id="UP000240535">
    <property type="component" value="Unassembled WGS sequence"/>
</dbReference>
<dbReference type="RefSeq" id="WP_106871314.1">
    <property type="nucleotide sequence ID" value="NZ_CP053841.1"/>
</dbReference>
<protein>
    <recommendedName>
        <fullName evidence="3">Lipoprotein</fullName>
    </recommendedName>
</protein>
<accession>A0A2P8R099</accession>
<evidence type="ECO:0000313" key="2">
    <source>
        <dbReference type="Proteomes" id="UP000240535"/>
    </source>
</evidence>
<dbReference type="EMBL" id="PDHH01000004">
    <property type="protein sequence ID" value="PSM51921.1"/>
    <property type="molecule type" value="Genomic_DNA"/>
</dbReference>
<dbReference type="AlphaFoldDB" id="A0A2P8R099"/>